<dbReference type="EnsemblMetazoa" id="OVOC2851.1">
    <property type="protein sequence ID" value="OVOC2851.1"/>
    <property type="gene ID" value="WBGene00239660"/>
</dbReference>
<dbReference type="EMBL" id="CMVM020000076">
    <property type="status" value="NOT_ANNOTATED_CDS"/>
    <property type="molecule type" value="Genomic_DNA"/>
</dbReference>
<keyword evidence="2" id="KW-1185">Reference proteome</keyword>
<proteinExistence type="predicted"/>
<dbReference type="Proteomes" id="UP000024404">
    <property type="component" value="Unassembled WGS sequence"/>
</dbReference>
<name>A0A8R1XSN5_ONCVO</name>
<evidence type="ECO:0000313" key="2">
    <source>
        <dbReference type="Proteomes" id="UP000024404"/>
    </source>
</evidence>
<reference evidence="1" key="2">
    <citation type="submission" date="2022-06" db="UniProtKB">
        <authorList>
            <consortium name="EnsemblMetazoa"/>
        </authorList>
    </citation>
    <scope>IDENTIFICATION</scope>
</reference>
<dbReference type="AlphaFoldDB" id="A0A8R1XSN5"/>
<protein>
    <submittedName>
        <fullName evidence="1">Uncharacterized protein</fullName>
    </submittedName>
</protein>
<organism evidence="1 2">
    <name type="scientific">Onchocerca volvulus</name>
    <dbReference type="NCBI Taxonomy" id="6282"/>
    <lineage>
        <taxon>Eukaryota</taxon>
        <taxon>Metazoa</taxon>
        <taxon>Ecdysozoa</taxon>
        <taxon>Nematoda</taxon>
        <taxon>Chromadorea</taxon>
        <taxon>Rhabditida</taxon>
        <taxon>Spirurina</taxon>
        <taxon>Spiruromorpha</taxon>
        <taxon>Filarioidea</taxon>
        <taxon>Onchocercidae</taxon>
        <taxon>Onchocerca</taxon>
    </lineage>
</organism>
<accession>A0A8R1XSN5</accession>
<sequence>MYIKACNIWCCCRQRNIVEIVEYRITTIIFVFAFYNGKYCKADTYWKRIARGNLSPNEL</sequence>
<evidence type="ECO:0000313" key="1">
    <source>
        <dbReference type="EnsemblMetazoa" id="OVOC2851.1"/>
    </source>
</evidence>
<reference evidence="2" key="1">
    <citation type="submission" date="2013-10" db="EMBL/GenBank/DDBJ databases">
        <title>Genome sequencing of Onchocerca volvulus.</title>
        <authorList>
            <person name="Cotton J."/>
            <person name="Tsai J."/>
            <person name="Stanley E."/>
            <person name="Tracey A."/>
            <person name="Holroyd N."/>
            <person name="Lustigman S."/>
            <person name="Berriman M."/>
        </authorList>
    </citation>
    <scope>NUCLEOTIDE SEQUENCE</scope>
</reference>